<feature type="region of interest" description="Disordered" evidence="1">
    <location>
        <begin position="308"/>
        <end position="391"/>
    </location>
</feature>
<feature type="compositionally biased region" description="Basic and acidic residues" evidence="1">
    <location>
        <begin position="210"/>
        <end position="223"/>
    </location>
</feature>
<feature type="compositionally biased region" description="Acidic residues" evidence="1">
    <location>
        <begin position="355"/>
        <end position="364"/>
    </location>
</feature>
<feature type="compositionally biased region" description="Polar residues" evidence="1">
    <location>
        <begin position="225"/>
        <end position="234"/>
    </location>
</feature>
<name>A0A2S2PX00_9HEMI</name>
<dbReference type="AlphaFoldDB" id="A0A2S2PX00"/>
<feature type="compositionally biased region" description="Polar residues" evidence="1">
    <location>
        <begin position="337"/>
        <end position="353"/>
    </location>
</feature>
<organism evidence="2">
    <name type="scientific">Sipha flava</name>
    <name type="common">yellow sugarcane aphid</name>
    <dbReference type="NCBI Taxonomy" id="143950"/>
    <lineage>
        <taxon>Eukaryota</taxon>
        <taxon>Metazoa</taxon>
        <taxon>Ecdysozoa</taxon>
        <taxon>Arthropoda</taxon>
        <taxon>Hexapoda</taxon>
        <taxon>Insecta</taxon>
        <taxon>Pterygota</taxon>
        <taxon>Neoptera</taxon>
        <taxon>Paraneoptera</taxon>
        <taxon>Hemiptera</taxon>
        <taxon>Sternorrhyncha</taxon>
        <taxon>Aphidomorpha</taxon>
        <taxon>Aphidoidea</taxon>
        <taxon>Aphididae</taxon>
        <taxon>Sipha</taxon>
    </lineage>
</organism>
<evidence type="ECO:0000313" key="2">
    <source>
        <dbReference type="EMBL" id="MBY70058.1"/>
    </source>
</evidence>
<accession>A0A2S2PX00</accession>
<feature type="compositionally biased region" description="Basic and acidic residues" evidence="1">
    <location>
        <begin position="42"/>
        <end position="59"/>
    </location>
</feature>
<sequence>MNRSNSKGGNSKKPLANDRRRTNRFYTSLDEPSDYDWTMSDDGNRSAHDPAGTWDDHRSVPMQAHDGRPASAAVNESRSQNADLIPEWFNESDSLVMRIRTNSRTERPMAVDLGSDHRDRSLGHRGRAAASDAYGGPVNTIGGHRRRDNRPWGRSGLRSVHLEPTRTKWSDPPGPRVRRSTSATRDVRTPNDSGLLPRRYLHVWPAPRTPRNDDGTATGDRRGRPSTTAANGNRTVADRIRDCSPVHLRAYYFRPVLHQALYPESPVDRYEPAPAGWQPDVGRYSAFVDGIGRRPNRLPATSERYADGAATGGRRNVHGSPAEACPEDGDIEDVSVAGTSSDEFVSSCSSATSGDDMDTDDDWDQSCSFRFPDDQTRRSVPPQRDGTDAADHHQCCQHCSNRYDGDAESAVYNPFSADDRSYPDIRDTSMPLNSYEEIPSRDHVDWPMEAYRWVRLPSGPLRLLLKRCAYAFVQSVGRGRRPVNDCVTIAFPALILYGAASPRYNITSLPRIPSGHTD</sequence>
<gene>
    <name evidence="2" type="ORF">g.137106</name>
</gene>
<feature type="region of interest" description="Disordered" evidence="1">
    <location>
        <begin position="1"/>
        <end position="79"/>
    </location>
</feature>
<reference evidence="2" key="1">
    <citation type="submission" date="2018-04" db="EMBL/GenBank/DDBJ databases">
        <title>Transcriptome assembly of Sipha flava.</title>
        <authorList>
            <person name="Scully E.D."/>
            <person name="Geib S.M."/>
            <person name="Palmer N.A."/>
            <person name="Koch K."/>
            <person name="Bradshaw J."/>
            <person name="Heng-Moss T."/>
            <person name="Sarath G."/>
        </authorList>
    </citation>
    <scope>NUCLEOTIDE SEQUENCE</scope>
</reference>
<dbReference type="EMBL" id="GGMS01000855">
    <property type="protein sequence ID" value="MBY70058.1"/>
    <property type="molecule type" value="Transcribed_RNA"/>
</dbReference>
<proteinExistence type="predicted"/>
<evidence type="ECO:0000256" key="1">
    <source>
        <dbReference type="SAM" id="MobiDB-lite"/>
    </source>
</evidence>
<feature type="compositionally biased region" description="Basic and acidic residues" evidence="1">
    <location>
        <begin position="160"/>
        <end position="169"/>
    </location>
</feature>
<feature type="region of interest" description="Disordered" evidence="1">
    <location>
        <begin position="114"/>
        <end position="234"/>
    </location>
</feature>
<protein>
    <submittedName>
        <fullName evidence="2">Uncharacterized protein</fullName>
    </submittedName>
</protein>